<reference evidence="17 18" key="1">
    <citation type="journal article" date="2015" name="Stand. Genomic Sci.">
        <title>Genomic Encyclopedia of Bacterial and Archaeal Type Strains, Phase III: the genomes of soil and plant-associated and newly described type strains.</title>
        <authorList>
            <person name="Whitman W.B."/>
            <person name="Woyke T."/>
            <person name="Klenk H.P."/>
            <person name="Zhou Y."/>
            <person name="Lilburn T.G."/>
            <person name="Beck B.J."/>
            <person name="De Vos P."/>
            <person name="Vandamme P."/>
            <person name="Eisen J.A."/>
            <person name="Garrity G."/>
            <person name="Hugenholtz P."/>
            <person name="Kyrpides N.C."/>
        </authorList>
    </citation>
    <scope>NUCLEOTIDE SEQUENCE [LARGE SCALE GENOMIC DNA]</scope>
    <source>
        <strain evidence="17 18">CGMCC 1.10685</strain>
    </source>
</reference>
<evidence type="ECO:0000256" key="5">
    <source>
        <dbReference type="ARBA" id="ARBA00022519"/>
    </source>
</evidence>
<evidence type="ECO:0000256" key="6">
    <source>
        <dbReference type="ARBA" id="ARBA00022692"/>
    </source>
</evidence>
<dbReference type="GO" id="GO:0006935">
    <property type="term" value="P:chemotaxis"/>
    <property type="evidence" value="ECO:0007669"/>
    <property type="project" value="UniProtKB-KW"/>
</dbReference>
<keyword evidence="12" id="KW-0175">Coiled coil</keyword>
<dbReference type="EMBL" id="VLKW01000009">
    <property type="protein sequence ID" value="TWI44326.1"/>
    <property type="molecule type" value="Genomic_DNA"/>
</dbReference>
<comment type="similarity">
    <text evidence="10">Belongs to the methyl-accepting chemotaxis (MCP) protein family.</text>
</comment>
<dbReference type="SMART" id="SM00304">
    <property type="entry name" value="HAMP"/>
    <property type="match status" value="1"/>
</dbReference>
<organism evidence="17 18">
    <name type="scientific">Pseudoduganella flava</name>
    <dbReference type="NCBI Taxonomy" id="871742"/>
    <lineage>
        <taxon>Bacteria</taxon>
        <taxon>Pseudomonadati</taxon>
        <taxon>Pseudomonadota</taxon>
        <taxon>Betaproteobacteria</taxon>
        <taxon>Burkholderiales</taxon>
        <taxon>Oxalobacteraceae</taxon>
        <taxon>Telluria group</taxon>
        <taxon>Pseudoduganella</taxon>
    </lineage>
</organism>
<keyword evidence="4" id="KW-0145">Chemotaxis</keyword>
<evidence type="ECO:0000313" key="16">
    <source>
        <dbReference type="EMBL" id="QGZ41918.1"/>
    </source>
</evidence>
<dbReference type="Proteomes" id="UP000437862">
    <property type="component" value="Chromosome"/>
</dbReference>
<keyword evidence="5" id="KW-0997">Cell inner membrane</keyword>
<evidence type="ECO:0000256" key="9">
    <source>
        <dbReference type="ARBA" id="ARBA00023224"/>
    </source>
</evidence>
<evidence type="ECO:0000256" key="7">
    <source>
        <dbReference type="ARBA" id="ARBA00022989"/>
    </source>
</evidence>
<dbReference type="Gene3D" id="1.20.120.30">
    <property type="entry name" value="Aspartate receptor, ligand-binding domain"/>
    <property type="match status" value="1"/>
</dbReference>
<dbReference type="Pfam" id="PF00015">
    <property type="entry name" value="MCPsignal"/>
    <property type="match status" value="1"/>
</dbReference>
<dbReference type="CDD" id="cd06225">
    <property type="entry name" value="HAMP"/>
    <property type="match status" value="1"/>
</dbReference>
<evidence type="ECO:0000313" key="19">
    <source>
        <dbReference type="Proteomes" id="UP000437862"/>
    </source>
</evidence>
<dbReference type="InterPro" id="IPR003122">
    <property type="entry name" value="Tar_rcpt_lig-bd"/>
</dbReference>
<dbReference type="Pfam" id="PF02203">
    <property type="entry name" value="TarH"/>
    <property type="match status" value="1"/>
</dbReference>
<proteinExistence type="inferred from homology"/>
<accession>A0A562PJX6</accession>
<dbReference type="FunFam" id="1.10.287.950:FF:000001">
    <property type="entry name" value="Methyl-accepting chemotaxis sensory transducer"/>
    <property type="match status" value="1"/>
</dbReference>
<dbReference type="PRINTS" id="PR00260">
    <property type="entry name" value="CHEMTRNSDUCR"/>
</dbReference>
<dbReference type="SUPFAM" id="SSF47170">
    <property type="entry name" value="Aspartate receptor, ligand-binding domain"/>
    <property type="match status" value="1"/>
</dbReference>
<reference evidence="16 19" key="3">
    <citation type="submission" date="2019-12" db="EMBL/GenBank/DDBJ databases">
        <title>Draft Genome Sequences of Six Type Strains of the Genus Massilia.</title>
        <authorList>
            <person name="Miess H."/>
            <person name="Frediansyah A."/>
            <person name="Goeker M."/>
            <person name="Gross H."/>
        </authorList>
    </citation>
    <scope>NUCLEOTIDE SEQUENCE [LARGE SCALE GENOMIC DNA]</scope>
    <source>
        <strain evidence="16 19">DSM 26639</strain>
    </source>
</reference>
<evidence type="ECO:0000313" key="17">
    <source>
        <dbReference type="EMBL" id="TWI44326.1"/>
    </source>
</evidence>
<dbReference type="CDD" id="cd11386">
    <property type="entry name" value="MCP_signal"/>
    <property type="match status" value="1"/>
</dbReference>
<comment type="subcellular location">
    <subcellularLocation>
        <location evidence="1">Cell inner membrane</location>
        <topology evidence="1">Multi-pass membrane protein</topology>
    </subcellularLocation>
</comment>
<evidence type="ECO:0000256" key="11">
    <source>
        <dbReference type="PROSITE-ProRule" id="PRU00284"/>
    </source>
</evidence>
<dbReference type="RefSeq" id="WP_145878898.1">
    <property type="nucleotide sequence ID" value="NZ_CP046904.1"/>
</dbReference>
<sequence>MIKRLTIRLRLIACMAFLGILLVVIGGVGINGIRTVNAALQDVYQKQMASALKLAEAKNFLNRSRFVIDRGVFHPEAPDLEKTLGRADGFIKDADKSWREYLAMPMDDDERALTADLDAKRTAYIDNGLRGLMDAIRSKDTARIDELAMKKLTPMFSTFDAASNKLEQYQMKSAAEHFAESQSFYDGVLKGFTAAIAIGLIVIVGATIVLLRAIMNPLDEALGHFDAIAAGNLADRIAVTSHDEMGNLLAGLSKMQQQLAATVQSVRHGSSAIAVASHEISAGNADLSRRTEQQAASLEETASSLEELTSTVRQNADNARQANQLALTASSVAGKGGQLVSQVVDTMDTINTSSKRIVDIIAVIDGIAFQTNILALNAAVEAARAGEQGRGFAVVASEVRNLAQRSAAAAKEIKELITASVNQVEAGTQLVGKAGSTMDEIVTSVEKVTTIMSDIMLAGEEQSAGIDQINQAIAQMDEATQQNAALVEEAAAAAESMRQQAAQLEELVSTFRLEGAPSSGRSSNRALALY</sequence>
<keyword evidence="6 13" id="KW-0812">Transmembrane</keyword>
<feature type="transmembrane region" description="Helical" evidence="13">
    <location>
        <begin position="191"/>
        <end position="211"/>
    </location>
</feature>
<keyword evidence="9 11" id="KW-0807">Transducer</keyword>
<dbReference type="InterPro" id="IPR051310">
    <property type="entry name" value="MCP_chemotaxis"/>
</dbReference>
<dbReference type="OrthoDB" id="8576332at2"/>
<evidence type="ECO:0000256" key="10">
    <source>
        <dbReference type="ARBA" id="ARBA00029447"/>
    </source>
</evidence>
<dbReference type="PANTHER" id="PTHR43531">
    <property type="entry name" value="PROTEIN ICFG"/>
    <property type="match status" value="1"/>
</dbReference>
<protein>
    <submittedName>
        <fullName evidence="16">HAMP domain-containing protein</fullName>
    </submittedName>
    <submittedName>
        <fullName evidence="17">Methyl-accepting chemotaxis sensory transducer with TarH sensor</fullName>
    </submittedName>
</protein>
<evidence type="ECO:0000256" key="4">
    <source>
        <dbReference type="ARBA" id="ARBA00022500"/>
    </source>
</evidence>
<feature type="coiled-coil region" evidence="12">
    <location>
        <begin position="469"/>
        <end position="514"/>
    </location>
</feature>
<dbReference type="PROSITE" id="PS50885">
    <property type="entry name" value="HAMP"/>
    <property type="match status" value="1"/>
</dbReference>
<keyword evidence="7 13" id="KW-1133">Transmembrane helix</keyword>
<evidence type="ECO:0000256" key="3">
    <source>
        <dbReference type="ARBA" id="ARBA00022481"/>
    </source>
</evidence>
<dbReference type="GO" id="GO:0007165">
    <property type="term" value="P:signal transduction"/>
    <property type="evidence" value="ECO:0007669"/>
    <property type="project" value="UniProtKB-KW"/>
</dbReference>
<evidence type="ECO:0000256" key="1">
    <source>
        <dbReference type="ARBA" id="ARBA00004429"/>
    </source>
</evidence>
<dbReference type="AlphaFoldDB" id="A0A562PJX6"/>
<evidence type="ECO:0000256" key="8">
    <source>
        <dbReference type="ARBA" id="ARBA00023136"/>
    </source>
</evidence>
<dbReference type="SMART" id="SM00283">
    <property type="entry name" value="MA"/>
    <property type="match status" value="1"/>
</dbReference>
<dbReference type="InterPro" id="IPR004090">
    <property type="entry name" value="Chemotax_Me-accpt_rcpt"/>
</dbReference>
<feature type="domain" description="HAMP" evidence="15">
    <location>
        <begin position="212"/>
        <end position="264"/>
    </location>
</feature>
<dbReference type="Pfam" id="PF00672">
    <property type="entry name" value="HAMP"/>
    <property type="match status" value="1"/>
</dbReference>
<keyword evidence="19" id="KW-1185">Reference proteome</keyword>
<dbReference type="InterPro" id="IPR004089">
    <property type="entry name" value="MCPsignal_dom"/>
</dbReference>
<dbReference type="SUPFAM" id="SSF58104">
    <property type="entry name" value="Methyl-accepting chemotaxis protein (MCP) signaling domain"/>
    <property type="match status" value="1"/>
</dbReference>
<keyword evidence="2" id="KW-1003">Cell membrane</keyword>
<evidence type="ECO:0000256" key="2">
    <source>
        <dbReference type="ARBA" id="ARBA00022475"/>
    </source>
</evidence>
<dbReference type="EMBL" id="CP046904">
    <property type="protein sequence ID" value="QGZ41918.1"/>
    <property type="molecule type" value="Genomic_DNA"/>
</dbReference>
<keyword evidence="3" id="KW-0488">Methylation</keyword>
<dbReference type="InterPro" id="IPR035440">
    <property type="entry name" value="4HB_MCP_dom_sf"/>
</dbReference>
<evidence type="ECO:0000259" key="15">
    <source>
        <dbReference type="PROSITE" id="PS50885"/>
    </source>
</evidence>
<dbReference type="Proteomes" id="UP000315112">
    <property type="component" value="Unassembled WGS sequence"/>
</dbReference>
<dbReference type="Gene3D" id="1.10.287.950">
    <property type="entry name" value="Methyl-accepting chemotaxis protein"/>
    <property type="match status" value="1"/>
</dbReference>
<gene>
    <name evidence="16" type="ORF">GO485_24580</name>
    <name evidence="17" type="ORF">IP92_04271</name>
</gene>
<evidence type="ECO:0000256" key="12">
    <source>
        <dbReference type="SAM" id="Coils"/>
    </source>
</evidence>
<evidence type="ECO:0000313" key="18">
    <source>
        <dbReference type="Proteomes" id="UP000315112"/>
    </source>
</evidence>
<dbReference type="GO" id="GO:0005886">
    <property type="term" value="C:plasma membrane"/>
    <property type="evidence" value="ECO:0007669"/>
    <property type="project" value="UniProtKB-SubCell"/>
</dbReference>
<dbReference type="PANTHER" id="PTHR43531:SF14">
    <property type="entry name" value="METHYL-ACCEPTING CHEMOTAXIS PROTEIN I-RELATED"/>
    <property type="match status" value="1"/>
</dbReference>
<evidence type="ECO:0000259" key="14">
    <source>
        <dbReference type="PROSITE" id="PS50111"/>
    </source>
</evidence>
<dbReference type="GO" id="GO:0004888">
    <property type="term" value="F:transmembrane signaling receptor activity"/>
    <property type="evidence" value="ECO:0007669"/>
    <property type="project" value="InterPro"/>
</dbReference>
<dbReference type="InterPro" id="IPR003660">
    <property type="entry name" value="HAMP_dom"/>
</dbReference>
<evidence type="ECO:0000256" key="13">
    <source>
        <dbReference type="SAM" id="Phobius"/>
    </source>
</evidence>
<feature type="domain" description="Methyl-accepting transducer" evidence="14">
    <location>
        <begin position="269"/>
        <end position="498"/>
    </location>
</feature>
<reference evidence="17" key="2">
    <citation type="submission" date="2019-07" db="EMBL/GenBank/DDBJ databases">
        <authorList>
            <person name="Whitman W."/>
            <person name="Huntemann M."/>
            <person name="Clum A."/>
            <person name="Pillay M."/>
            <person name="Palaniappan K."/>
            <person name="Varghese N."/>
            <person name="Mikhailova N."/>
            <person name="Stamatis D."/>
            <person name="Reddy T."/>
            <person name="Daum C."/>
            <person name="Shapiro N."/>
            <person name="Ivanova N."/>
            <person name="Kyrpides N."/>
            <person name="Woyke T."/>
        </authorList>
    </citation>
    <scope>NUCLEOTIDE SEQUENCE</scope>
    <source>
        <strain evidence="17">CGMCC 1.10685</strain>
    </source>
</reference>
<name>A0A562PJX6_9BURK</name>
<dbReference type="PROSITE" id="PS50111">
    <property type="entry name" value="CHEMOTAXIS_TRANSDUC_2"/>
    <property type="match status" value="1"/>
</dbReference>
<keyword evidence="8 13" id="KW-0472">Membrane</keyword>